<evidence type="ECO:0000259" key="1">
    <source>
        <dbReference type="Pfam" id="PF02259"/>
    </source>
</evidence>
<dbReference type="Pfam" id="PF02259">
    <property type="entry name" value="FAT"/>
    <property type="match status" value="1"/>
</dbReference>
<dbReference type="STRING" id="6669.E9HVM8"/>
<keyword evidence="3" id="KW-1185">Reference proteome</keyword>
<accession>E9HVM8</accession>
<reference evidence="2 3" key="1">
    <citation type="journal article" date="2011" name="Science">
        <title>The ecoresponsive genome of Daphnia pulex.</title>
        <authorList>
            <person name="Colbourne J.K."/>
            <person name="Pfrender M.E."/>
            <person name="Gilbert D."/>
            <person name="Thomas W.K."/>
            <person name="Tucker A."/>
            <person name="Oakley T.H."/>
            <person name="Tokishita S."/>
            <person name="Aerts A."/>
            <person name="Arnold G.J."/>
            <person name="Basu M.K."/>
            <person name="Bauer D.J."/>
            <person name="Caceres C.E."/>
            <person name="Carmel L."/>
            <person name="Casola C."/>
            <person name="Choi J.H."/>
            <person name="Detter J.C."/>
            <person name="Dong Q."/>
            <person name="Dusheyko S."/>
            <person name="Eads B.D."/>
            <person name="Frohlich T."/>
            <person name="Geiler-Samerotte K.A."/>
            <person name="Gerlach D."/>
            <person name="Hatcher P."/>
            <person name="Jogdeo S."/>
            <person name="Krijgsveld J."/>
            <person name="Kriventseva E.V."/>
            <person name="Kultz D."/>
            <person name="Laforsch C."/>
            <person name="Lindquist E."/>
            <person name="Lopez J."/>
            <person name="Manak J.R."/>
            <person name="Muller J."/>
            <person name="Pangilinan J."/>
            <person name="Patwardhan R.P."/>
            <person name="Pitluck S."/>
            <person name="Pritham E.J."/>
            <person name="Rechtsteiner A."/>
            <person name="Rho M."/>
            <person name="Rogozin I.B."/>
            <person name="Sakarya O."/>
            <person name="Salamov A."/>
            <person name="Schaack S."/>
            <person name="Shapiro H."/>
            <person name="Shiga Y."/>
            <person name="Skalitzky C."/>
            <person name="Smith Z."/>
            <person name="Souvorov A."/>
            <person name="Sung W."/>
            <person name="Tang Z."/>
            <person name="Tsuchiya D."/>
            <person name="Tu H."/>
            <person name="Vos H."/>
            <person name="Wang M."/>
            <person name="Wolf Y.I."/>
            <person name="Yamagata H."/>
            <person name="Yamada T."/>
            <person name="Ye Y."/>
            <person name="Shaw J.R."/>
            <person name="Andrews J."/>
            <person name="Crease T.J."/>
            <person name="Tang H."/>
            <person name="Lucas S.M."/>
            <person name="Robertson H.M."/>
            <person name="Bork P."/>
            <person name="Koonin E.V."/>
            <person name="Zdobnov E.M."/>
            <person name="Grigoriev I.V."/>
            <person name="Lynch M."/>
            <person name="Boore J.L."/>
        </authorList>
    </citation>
    <scope>NUCLEOTIDE SEQUENCE [LARGE SCALE GENOMIC DNA]</scope>
</reference>
<name>E9HVM8_DAPPU</name>
<dbReference type="InParanoid" id="E9HVM8"/>
<dbReference type="KEGG" id="dpx:DAPPUDRAFT_334482"/>
<dbReference type="EMBL" id="GL732863">
    <property type="protein sequence ID" value="EFX64196.1"/>
    <property type="molecule type" value="Genomic_DNA"/>
</dbReference>
<protein>
    <recommendedName>
        <fullName evidence="1">PIK-related kinase FAT domain-containing protein</fullName>
    </recommendedName>
</protein>
<organism evidence="2 3">
    <name type="scientific">Daphnia pulex</name>
    <name type="common">Water flea</name>
    <dbReference type="NCBI Taxonomy" id="6669"/>
    <lineage>
        <taxon>Eukaryota</taxon>
        <taxon>Metazoa</taxon>
        <taxon>Ecdysozoa</taxon>
        <taxon>Arthropoda</taxon>
        <taxon>Crustacea</taxon>
        <taxon>Branchiopoda</taxon>
        <taxon>Diplostraca</taxon>
        <taxon>Cladocera</taxon>
        <taxon>Anomopoda</taxon>
        <taxon>Daphniidae</taxon>
        <taxon>Daphnia</taxon>
    </lineage>
</organism>
<dbReference type="Proteomes" id="UP000000305">
    <property type="component" value="Unassembled WGS sequence"/>
</dbReference>
<dbReference type="InterPro" id="IPR003151">
    <property type="entry name" value="PIK-rel_kinase_FAT"/>
</dbReference>
<dbReference type="OrthoDB" id="5856310at2759"/>
<evidence type="ECO:0000313" key="3">
    <source>
        <dbReference type="Proteomes" id="UP000000305"/>
    </source>
</evidence>
<proteinExistence type="predicted"/>
<evidence type="ECO:0000313" key="2">
    <source>
        <dbReference type="EMBL" id="EFX64196.1"/>
    </source>
</evidence>
<feature type="domain" description="PIK-related kinase FAT" evidence="1">
    <location>
        <begin position="13"/>
        <end position="53"/>
    </location>
</feature>
<sequence>MLKTDLLAWQPPAWGLGKWTAMEEYVNFIPKETQDGAFYRSVLAIHREAREQYGQA</sequence>
<dbReference type="AlphaFoldDB" id="E9HVM8"/>
<gene>
    <name evidence="2" type="ORF">DAPPUDRAFT_334482</name>
</gene>
<dbReference type="HOGENOM" id="CLU_3016303_0_0_1"/>